<dbReference type="EMBL" id="SMGO01000001">
    <property type="protein sequence ID" value="TCK85001.1"/>
    <property type="molecule type" value="Genomic_DNA"/>
</dbReference>
<proteinExistence type="inferred from homology"/>
<keyword evidence="14" id="KW-1185">Reference proteome</keyword>
<dbReference type="NCBIfam" id="NF008967">
    <property type="entry name" value="PRK12313.1"/>
    <property type="match status" value="1"/>
</dbReference>
<keyword evidence="9 10" id="KW-0119">Carbohydrate metabolism</keyword>
<dbReference type="InterPro" id="IPR006048">
    <property type="entry name" value="A-amylase/branching_C"/>
</dbReference>
<dbReference type="FunFam" id="2.60.40.1180:FF:000002">
    <property type="entry name" value="1,4-alpha-glucan branching enzyme GlgB"/>
    <property type="match status" value="1"/>
</dbReference>
<keyword evidence="6 10" id="KW-0328">Glycosyltransferase</keyword>
<feature type="active site" description="Nucleophile" evidence="10 11">
    <location>
        <position position="316"/>
    </location>
</feature>
<dbReference type="InterPro" id="IPR006047">
    <property type="entry name" value="GH13_cat_dom"/>
</dbReference>
<evidence type="ECO:0000256" key="4">
    <source>
        <dbReference type="ARBA" id="ARBA00009000"/>
    </source>
</evidence>
<evidence type="ECO:0000256" key="9">
    <source>
        <dbReference type="ARBA" id="ARBA00023277"/>
    </source>
</evidence>
<dbReference type="PANTHER" id="PTHR43651:SF3">
    <property type="entry name" value="1,4-ALPHA-GLUCAN-BRANCHING ENZYME"/>
    <property type="match status" value="1"/>
</dbReference>
<dbReference type="InterPro" id="IPR017853">
    <property type="entry name" value="GH"/>
</dbReference>
<dbReference type="InterPro" id="IPR037439">
    <property type="entry name" value="Branching_enzy"/>
</dbReference>
<keyword evidence="8 10" id="KW-0320">Glycogen biosynthesis</keyword>
<evidence type="ECO:0000313" key="14">
    <source>
        <dbReference type="Proteomes" id="UP000294616"/>
    </source>
</evidence>
<sequence length="639" mass="73829">MLNSVQAYSKFSDFDISLFRAGKHYKLYEKFGAHELQFNQQIGTYFAVWAPNADAVSVIGNFNGWNRFSHPLLLRWDQSGIWEGFIPQVKNGEIYKYAISTKTGEVLEKGDPFAFQWEEPPLTASVVNTTWYEWKDNDWMTIRHLKNALNVPLAVYEMHLGSWMRNISNPSKFLTYEEIAEKLIPYILEAGFTHVEFMPVMEHPYSPSWGYQITGFYAPTARFGSPQGLMYLIEQLHLNDIGVILDWVPSHFPGDAHGLHKFDGTFLYEHADPKQGYHPDWNSYIFNYGRNEVRSFLISNAIYWLDRYHVDGLRVDAVASMLYLDYSRKEGEWIPNELGGRENLEAVSFLKEFNETVYSEFPDVQTIAEESTAWTGVSSPTFQNGLGFGMKWMMGWMNDTLDYFSGDSLFRRYDHGKITFSTVYAFTENFMLPLSHDEVVHGKKSLVYKMPGDNWQQFANLRALYLYMYTHPGTKLLFMGSEFAQTSEWNFNQSLDWHLMQYEPHIGIFKFIQKLNTIYKSEPALYEVSFRQEGFEWIEYGDAQNSVLVYLRKGHHVDANLLVILNLTPVTHNDYRVGLPASGQWDVILNSDDLEFYGSGVVQDSVLSEPIAWMGHAHSAIIKLPPLGGLVLKRQPNLI</sequence>
<accession>A0A4V2PY82</accession>
<dbReference type="RefSeq" id="WP_132220848.1">
    <property type="nucleotide sequence ID" value="NZ_SMGO01000001.1"/>
</dbReference>
<comment type="catalytic activity">
    <reaction evidence="1 10">
        <text>Transfers a segment of a (1-&gt;4)-alpha-D-glucan chain to a primary hydroxy group in a similar glucan chain.</text>
        <dbReference type="EC" id="2.4.1.18"/>
    </reaction>
</comment>
<evidence type="ECO:0000256" key="3">
    <source>
        <dbReference type="ARBA" id="ARBA00004964"/>
    </source>
</evidence>
<comment type="pathway">
    <text evidence="3 10">Glycan biosynthesis; glycogen biosynthesis.</text>
</comment>
<name>A0A4V2PY82_9SPHI</name>
<dbReference type="Pfam" id="PF02922">
    <property type="entry name" value="CBM_48"/>
    <property type="match status" value="1"/>
</dbReference>
<dbReference type="CDD" id="cd11322">
    <property type="entry name" value="AmyAc_Glg_BE"/>
    <property type="match status" value="1"/>
</dbReference>
<dbReference type="InterPro" id="IPR006407">
    <property type="entry name" value="GlgB"/>
</dbReference>
<dbReference type="GO" id="GO:0005978">
    <property type="term" value="P:glycogen biosynthetic process"/>
    <property type="evidence" value="ECO:0007669"/>
    <property type="project" value="UniProtKB-UniRule"/>
</dbReference>
<dbReference type="InterPro" id="IPR014756">
    <property type="entry name" value="Ig_E-set"/>
</dbReference>
<dbReference type="InterPro" id="IPR013780">
    <property type="entry name" value="Glyco_hydro_b"/>
</dbReference>
<evidence type="ECO:0000256" key="10">
    <source>
        <dbReference type="HAMAP-Rule" id="MF_00685"/>
    </source>
</evidence>
<dbReference type="OrthoDB" id="9800174at2"/>
<evidence type="ECO:0000256" key="6">
    <source>
        <dbReference type="ARBA" id="ARBA00022676"/>
    </source>
</evidence>
<evidence type="ECO:0000313" key="13">
    <source>
        <dbReference type="EMBL" id="TCK85001.1"/>
    </source>
</evidence>
<dbReference type="InterPro" id="IPR013783">
    <property type="entry name" value="Ig-like_fold"/>
</dbReference>
<dbReference type="PIRSF" id="PIRSF000463">
    <property type="entry name" value="GlgB"/>
    <property type="match status" value="1"/>
</dbReference>
<dbReference type="Gene3D" id="2.60.40.1180">
    <property type="entry name" value="Golgi alpha-mannosidase II"/>
    <property type="match status" value="1"/>
</dbReference>
<dbReference type="SUPFAM" id="SSF51011">
    <property type="entry name" value="Glycosyl hydrolase domain"/>
    <property type="match status" value="1"/>
</dbReference>
<dbReference type="GO" id="GO:0004553">
    <property type="term" value="F:hydrolase activity, hydrolyzing O-glycosyl compounds"/>
    <property type="evidence" value="ECO:0007669"/>
    <property type="project" value="InterPro"/>
</dbReference>
<dbReference type="Proteomes" id="UP000294616">
    <property type="component" value="Unassembled WGS sequence"/>
</dbReference>
<gene>
    <name evidence="10" type="primary">glgB</name>
    <name evidence="13" type="ORF">C8N28_0297</name>
</gene>
<evidence type="ECO:0000256" key="8">
    <source>
        <dbReference type="ARBA" id="ARBA00023056"/>
    </source>
</evidence>
<comment type="subunit">
    <text evidence="10">Monomer.</text>
</comment>
<feature type="domain" description="Glycosyl hydrolase family 13 catalytic" evidence="12">
    <location>
        <begin position="157"/>
        <end position="519"/>
    </location>
</feature>
<dbReference type="SUPFAM" id="SSF51445">
    <property type="entry name" value="(Trans)glycosidases"/>
    <property type="match status" value="1"/>
</dbReference>
<keyword evidence="7 10" id="KW-0808">Transferase</keyword>
<protein>
    <recommendedName>
        <fullName evidence="10">1,4-alpha-glucan branching enzyme GlgB</fullName>
        <ecNumber evidence="10">2.4.1.18</ecNumber>
    </recommendedName>
    <alternativeName>
        <fullName evidence="10">1,4-alpha-D-glucan:1,4-alpha-D-glucan 6-glucosyl-transferase</fullName>
    </alternativeName>
    <alternativeName>
        <fullName evidence="10">Alpha-(1-&gt;4)-glucan branching enzyme</fullName>
    </alternativeName>
    <alternativeName>
        <fullName evidence="10">Glycogen branching enzyme</fullName>
        <shortName evidence="10">BE</shortName>
    </alternativeName>
</protein>
<dbReference type="CDD" id="cd02855">
    <property type="entry name" value="E_set_GBE_prok_N"/>
    <property type="match status" value="1"/>
</dbReference>
<feature type="active site" description="Proton donor" evidence="10 11">
    <location>
        <position position="369"/>
    </location>
</feature>
<dbReference type="EC" id="2.4.1.18" evidence="10"/>
<dbReference type="GO" id="GO:0043169">
    <property type="term" value="F:cation binding"/>
    <property type="evidence" value="ECO:0007669"/>
    <property type="project" value="InterPro"/>
</dbReference>
<organism evidence="13 14">
    <name type="scientific">Albibacterium bauzanense</name>
    <dbReference type="NCBI Taxonomy" id="653929"/>
    <lineage>
        <taxon>Bacteria</taxon>
        <taxon>Pseudomonadati</taxon>
        <taxon>Bacteroidota</taxon>
        <taxon>Sphingobacteriia</taxon>
        <taxon>Sphingobacteriales</taxon>
        <taxon>Sphingobacteriaceae</taxon>
        <taxon>Albibacterium</taxon>
    </lineage>
</organism>
<reference evidence="13 14" key="1">
    <citation type="submission" date="2019-03" db="EMBL/GenBank/DDBJ databases">
        <title>Genomic Encyclopedia of Archaeal and Bacterial Type Strains, Phase II (KMG-II): from individual species to whole genera.</title>
        <authorList>
            <person name="Goeker M."/>
        </authorList>
    </citation>
    <scope>NUCLEOTIDE SEQUENCE [LARGE SCALE GENOMIC DNA]</scope>
    <source>
        <strain evidence="13 14">DSM 22554</strain>
    </source>
</reference>
<dbReference type="AlphaFoldDB" id="A0A4V2PY82"/>
<evidence type="ECO:0000256" key="7">
    <source>
        <dbReference type="ARBA" id="ARBA00022679"/>
    </source>
</evidence>
<evidence type="ECO:0000256" key="2">
    <source>
        <dbReference type="ARBA" id="ARBA00002953"/>
    </source>
</evidence>
<evidence type="ECO:0000256" key="11">
    <source>
        <dbReference type="PIRSR" id="PIRSR000463-1"/>
    </source>
</evidence>
<evidence type="ECO:0000256" key="5">
    <source>
        <dbReference type="ARBA" id="ARBA00022600"/>
    </source>
</evidence>
<comment type="caution">
    <text evidence="13">The sequence shown here is derived from an EMBL/GenBank/DDBJ whole genome shotgun (WGS) entry which is preliminary data.</text>
</comment>
<comment type="similarity">
    <text evidence="4 10">Belongs to the glycosyl hydrolase 13 family. GlgB subfamily.</text>
</comment>
<dbReference type="GO" id="GO:0003844">
    <property type="term" value="F:1,4-alpha-glucan branching enzyme activity"/>
    <property type="evidence" value="ECO:0007669"/>
    <property type="project" value="UniProtKB-UniRule"/>
</dbReference>
<dbReference type="SMART" id="SM00642">
    <property type="entry name" value="Aamy"/>
    <property type="match status" value="1"/>
</dbReference>
<dbReference type="Pfam" id="PF02806">
    <property type="entry name" value="Alpha-amylase_C"/>
    <property type="match status" value="1"/>
</dbReference>
<evidence type="ECO:0000256" key="1">
    <source>
        <dbReference type="ARBA" id="ARBA00000826"/>
    </source>
</evidence>
<dbReference type="NCBIfam" id="NF003811">
    <property type="entry name" value="PRK05402.1"/>
    <property type="match status" value="1"/>
</dbReference>
<dbReference type="InterPro" id="IPR004193">
    <property type="entry name" value="Glyco_hydro_13_N"/>
</dbReference>
<dbReference type="GO" id="GO:0005829">
    <property type="term" value="C:cytosol"/>
    <property type="evidence" value="ECO:0007669"/>
    <property type="project" value="TreeGrafter"/>
</dbReference>
<evidence type="ECO:0000259" key="12">
    <source>
        <dbReference type="SMART" id="SM00642"/>
    </source>
</evidence>
<dbReference type="UniPathway" id="UPA00164"/>
<dbReference type="HAMAP" id="MF_00685">
    <property type="entry name" value="GlgB"/>
    <property type="match status" value="1"/>
</dbReference>
<comment type="function">
    <text evidence="2 10">Catalyzes the formation of the alpha-1,6-glucosidic linkages in glycogen by scission of a 1,4-alpha-linked oligosaccharide from growing alpha-1,4-glucan chains and the subsequent attachment of the oligosaccharide to the alpha-1,6 position.</text>
</comment>
<keyword evidence="5 10" id="KW-0321">Glycogen metabolism</keyword>
<dbReference type="Pfam" id="PF00128">
    <property type="entry name" value="Alpha-amylase"/>
    <property type="match status" value="1"/>
</dbReference>
<dbReference type="SUPFAM" id="SSF81296">
    <property type="entry name" value="E set domains"/>
    <property type="match status" value="1"/>
</dbReference>
<dbReference type="InterPro" id="IPR044143">
    <property type="entry name" value="GlgB_N_E_set_prok"/>
</dbReference>
<dbReference type="Gene3D" id="2.60.40.10">
    <property type="entry name" value="Immunoglobulins"/>
    <property type="match status" value="1"/>
</dbReference>
<dbReference type="FunFam" id="3.20.20.80:FF:000003">
    <property type="entry name" value="1,4-alpha-glucan branching enzyme GlgB"/>
    <property type="match status" value="1"/>
</dbReference>
<dbReference type="FunFam" id="2.60.40.10:FF:000169">
    <property type="entry name" value="1,4-alpha-glucan branching enzyme GlgB"/>
    <property type="match status" value="1"/>
</dbReference>
<dbReference type="Gene3D" id="3.20.20.80">
    <property type="entry name" value="Glycosidases"/>
    <property type="match status" value="1"/>
</dbReference>
<dbReference type="NCBIfam" id="TIGR01515">
    <property type="entry name" value="branching_enzym"/>
    <property type="match status" value="1"/>
</dbReference>
<dbReference type="PANTHER" id="PTHR43651">
    <property type="entry name" value="1,4-ALPHA-GLUCAN-BRANCHING ENZYME"/>
    <property type="match status" value="1"/>
</dbReference>